<name>A0AAF0T5D2_9EURY</name>
<feature type="region of interest" description="Disordered" evidence="1">
    <location>
        <begin position="1"/>
        <end position="46"/>
    </location>
</feature>
<evidence type="ECO:0000313" key="3">
    <source>
        <dbReference type="Proteomes" id="UP001224926"/>
    </source>
</evidence>
<dbReference type="AlphaFoldDB" id="A0AAF0T5D2"/>
<proteinExistence type="predicted"/>
<evidence type="ECO:0000313" key="2">
    <source>
        <dbReference type="EMBL" id="WMT07249.1"/>
    </source>
</evidence>
<sequence length="149" mass="17071">MAEKGGDPRDDRSDETPWTPSGSKEPLNRSLDNALQIGDDEDDEPDFIYGDIAHDDEVDEPEDLVVVNLPPVTADEWELEDETLADQNPKYPADDDVVITVEFETLDKVMPDWDLRETPIPLDELEEAEIAYEPFPEHRLIREEDSHLR</sequence>
<dbReference type="RefSeq" id="WP_233274364.1">
    <property type="nucleotide sequence ID" value="NZ_CP101873.1"/>
</dbReference>
<reference evidence="2 3" key="1">
    <citation type="submission" date="2022-07" db="EMBL/GenBank/DDBJ databases">
        <title>Two temperate virus in Haloterrigena jeotgali A29.</title>
        <authorList>
            <person name="Deng X."/>
        </authorList>
    </citation>
    <scope>NUCLEOTIDE SEQUENCE [LARGE SCALE GENOMIC DNA]</scope>
    <source>
        <strain evidence="2 3">A29</strain>
    </source>
</reference>
<protein>
    <submittedName>
        <fullName evidence="2">Uncharacterized protein</fullName>
    </submittedName>
</protein>
<organism evidence="2 3">
    <name type="scientific">Natrinema thermotolerans</name>
    <dbReference type="NCBI Taxonomy" id="121872"/>
    <lineage>
        <taxon>Archaea</taxon>
        <taxon>Methanobacteriati</taxon>
        <taxon>Methanobacteriota</taxon>
        <taxon>Stenosarchaea group</taxon>
        <taxon>Halobacteria</taxon>
        <taxon>Halobacteriales</taxon>
        <taxon>Natrialbaceae</taxon>
        <taxon>Natrinema</taxon>
    </lineage>
</organism>
<evidence type="ECO:0000256" key="1">
    <source>
        <dbReference type="SAM" id="MobiDB-lite"/>
    </source>
</evidence>
<gene>
    <name evidence="2" type="ORF">NP511_17900</name>
</gene>
<dbReference type="Proteomes" id="UP001224926">
    <property type="component" value="Chromosome"/>
</dbReference>
<dbReference type="GeneID" id="84215855"/>
<feature type="compositionally biased region" description="Basic and acidic residues" evidence="1">
    <location>
        <begin position="1"/>
        <end position="15"/>
    </location>
</feature>
<accession>A0AAF0T5D2</accession>
<keyword evidence="3" id="KW-1185">Reference proteome</keyword>
<dbReference type="EMBL" id="CP101873">
    <property type="protein sequence ID" value="WMT07249.1"/>
    <property type="molecule type" value="Genomic_DNA"/>
</dbReference>